<evidence type="ECO:0008006" key="3">
    <source>
        <dbReference type="Google" id="ProtNLM"/>
    </source>
</evidence>
<sequence length="393" mass="44893">MAEFPQTKNLNDFLATSNGLDPQTVFVENDLTMFNSEDGQLSGFNLSYARLDETNLKRANLSDVNLTGANLTNADLSNANLTGANLTSANLQDADLTGADLTNANLTNVNFMGANLQDTNLTQALLKNVNFENAKSLTSNLQSERTVSKTAISDSQMEKLVREFLSHTPDTPAGKRATYKLLQTIQQLPKLVRSYQPLQGYCYQDFEEILNDTLLKILKEISSFKPETTNYINSLTNWINYQLRLYYKPKDRLREARRHNIFSLDRYISDKENTTFLDLLEDNHSEATLNTIDSLIEQAQQQRRQRLGLEVWQYLQEDPKNRLKNCYSTKCSECNCHWLLQKRELSDPPVPWQAIADDLGIPYGTITAHWHKKCKPLLSQIAQEIEQKLQEEI</sequence>
<dbReference type="InterPro" id="IPR051082">
    <property type="entry name" value="Pentapeptide-BTB/POZ_domain"/>
</dbReference>
<accession>I4INQ4</accession>
<proteinExistence type="predicted"/>
<reference evidence="1 2" key="1">
    <citation type="submission" date="2012-04" db="EMBL/GenBank/DDBJ databases">
        <authorList>
            <person name="Genoscope - CEA"/>
        </authorList>
    </citation>
    <scope>NUCLEOTIDE SEQUENCE [LARGE SCALE GENOMIC DNA]</scope>
    <source>
        <strain evidence="1 2">9701</strain>
    </source>
</reference>
<dbReference type="SUPFAM" id="SSF141571">
    <property type="entry name" value="Pentapeptide repeat-like"/>
    <property type="match status" value="1"/>
</dbReference>
<evidence type="ECO:0000313" key="2">
    <source>
        <dbReference type="Proteomes" id="UP000004047"/>
    </source>
</evidence>
<comment type="caution">
    <text evidence="1">The sequence shown here is derived from an EMBL/GenBank/DDBJ whole genome shotgun (WGS) entry which is preliminary data.</text>
</comment>
<organism evidence="1 2">
    <name type="scientific">Microcystis aeruginosa PCC 9701</name>
    <dbReference type="NCBI Taxonomy" id="721123"/>
    <lineage>
        <taxon>Bacteria</taxon>
        <taxon>Bacillati</taxon>
        <taxon>Cyanobacteriota</taxon>
        <taxon>Cyanophyceae</taxon>
        <taxon>Oscillatoriophycideae</taxon>
        <taxon>Chroococcales</taxon>
        <taxon>Microcystaceae</taxon>
        <taxon>Microcystis</taxon>
    </lineage>
</organism>
<dbReference type="PANTHER" id="PTHR14136:SF17">
    <property type="entry name" value="BTB_POZ DOMAIN-CONTAINING PROTEIN KCTD9"/>
    <property type="match status" value="1"/>
</dbReference>
<dbReference type="Pfam" id="PF00805">
    <property type="entry name" value="Pentapeptide"/>
    <property type="match status" value="2"/>
</dbReference>
<name>I4INQ4_MICAE</name>
<gene>
    <name evidence="1" type="ORF">MICAK_210005</name>
</gene>
<protein>
    <recommendedName>
        <fullName evidence="3">Pentapeptide repeat protein</fullName>
    </recommendedName>
</protein>
<dbReference type="InterPro" id="IPR001646">
    <property type="entry name" value="5peptide_repeat"/>
</dbReference>
<evidence type="ECO:0000313" key="1">
    <source>
        <dbReference type="EMBL" id="CCI35928.1"/>
    </source>
</evidence>
<dbReference type="AlphaFoldDB" id="I4INQ4"/>
<dbReference type="HOGENOM" id="CLU_701728_0_0_3"/>
<dbReference type="RefSeq" id="WP_002800536.1">
    <property type="nucleotide sequence ID" value="NZ_CAIQ01000124.1"/>
</dbReference>
<dbReference type="PANTHER" id="PTHR14136">
    <property type="entry name" value="BTB_POZ DOMAIN-CONTAINING PROTEIN KCTD9"/>
    <property type="match status" value="1"/>
</dbReference>
<dbReference type="EMBL" id="CAIQ01000124">
    <property type="protein sequence ID" value="CCI35928.1"/>
    <property type="molecule type" value="Genomic_DNA"/>
</dbReference>
<dbReference type="Proteomes" id="UP000004047">
    <property type="component" value="Unassembled WGS sequence"/>
</dbReference>
<dbReference type="Gene3D" id="2.160.20.80">
    <property type="entry name" value="E3 ubiquitin-protein ligase SopA"/>
    <property type="match status" value="1"/>
</dbReference>